<feature type="signal peptide" evidence="1">
    <location>
        <begin position="1"/>
        <end position="17"/>
    </location>
</feature>
<dbReference type="Proteomes" id="UP000197138">
    <property type="component" value="Unassembled WGS sequence"/>
</dbReference>
<gene>
    <name evidence="2" type="ORF">CDL15_Pgr004186</name>
</gene>
<evidence type="ECO:0000313" key="3">
    <source>
        <dbReference type="Proteomes" id="UP000197138"/>
    </source>
</evidence>
<proteinExistence type="predicted"/>
<reference evidence="3" key="1">
    <citation type="journal article" date="2017" name="Plant J.">
        <title>The pomegranate (Punica granatum L.) genome and the genomics of punicalagin biosynthesis.</title>
        <authorList>
            <person name="Qin G."/>
            <person name="Xu C."/>
            <person name="Ming R."/>
            <person name="Tang H."/>
            <person name="Guyot R."/>
            <person name="Kramer E.M."/>
            <person name="Hu Y."/>
            <person name="Yi X."/>
            <person name="Qi Y."/>
            <person name="Xu X."/>
            <person name="Gao Z."/>
            <person name="Pan H."/>
            <person name="Jian J."/>
            <person name="Tian Y."/>
            <person name="Yue Z."/>
            <person name="Xu Y."/>
        </authorList>
    </citation>
    <scope>NUCLEOTIDE SEQUENCE [LARGE SCALE GENOMIC DNA]</scope>
    <source>
        <strain evidence="3">cv. Dabenzi</strain>
    </source>
</reference>
<evidence type="ECO:0000256" key="1">
    <source>
        <dbReference type="SAM" id="SignalP"/>
    </source>
</evidence>
<evidence type="ECO:0000313" key="2">
    <source>
        <dbReference type="EMBL" id="OWM83756.1"/>
    </source>
</evidence>
<dbReference type="EMBL" id="MTKT01001810">
    <property type="protein sequence ID" value="OWM83756.1"/>
    <property type="molecule type" value="Genomic_DNA"/>
</dbReference>
<organism evidence="2 3">
    <name type="scientific">Punica granatum</name>
    <name type="common">Pomegranate</name>
    <dbReference type="NCBI Taxonomy" id="22663"/>
    <lineage>
        <taxon>Eukaryota</taxon>
        <taxon>Viridiplantae</taxon>
        <taxon>Streptophyta</taxon>
        <taxon>Embryophyta</taxon>
        <taxon>Tracheophyta</taxon>
        <taxon>Spermatophyta</taxon>
        <taxon>Magnoliopsida</taxon>
        <taxon>eudicotyledons</taxon>
        <taxon>Gunneridae</taxon>
        <taxon>Pentapetalae</taxon>
        <taxon>rosids</taxon>
        <taxon>malvids</taxon>
        <taxon>Myrtales</taxon>
        <taxon>Lythraceae</taxon>
        <taxon>Punica</taxon>
    </lineage>
</organism>
<accession>A0A218XGA7</accession>
<name>A0A218XGA7_PUNGR</name>
<comment type="caution">
    <text evidence="2">The sequence shown here is derived from an EMBL/GenBank/DDBJ whole genome shotgun (WGS) entry which is preliminary data.</text>
</comment>
<keyword evidence="1" id="KW-0732">Signal</keyword>
<feature type="chain" id="PRO_5012352269" evidence="1">
    <location>
        <begin position="18"/>
        <end position="67"/>
    </location>
</feature>
<protein>
    <submittedName>
        <fullName evidence="2">Uncharacterized protein</fullName>
    </submittedName>
</protein>
<dbReference type="AlphaFoldDB" id="A0A218XGA7"/>
<sequence>MAIAAILGLFLLPLAFAGRLLPRDEVHIRGILPSSVGHLRARRMIDVIHRHPPPRMGGQASTPPIHH</sequence>